<dbReference type="Gene3D" id="1.10.10.10">
    <property type="entry name" value="Winged helix-like DNA-binding domain superfamily/Winged helix DNA-binding domain"/>
    <property type="match status" value="1"/>
</dbReference>
<dbReference type="PANTHER" id="PTHR34580:SF1">
    <property type="entry name" value="PROTEIN PAFC"/>
    <property type="match status" value="1"/>
</dbReference>
<dbReference type="PANTHER" id="PTHR34580">
    <property type="match status" value="1"/>
</dbReference>
<comment type="caution">
    <text evidence="4">The sequence shown here is derived from an EMBL/GenBank/DDBJ whole genome shotgun (WGS) entry which is preliminary data.</text>
</comment>
<protein>
    <submittedName>
        <fullName evidence="4">HTH domain-containing protein</fullName>
    </submittedName>
</protein>
<dbReference type="Pfam" id="PF08279">
    <property type="entry name" value="HTH_11"/>
    <property type="match status" value="1"/>
</dbReference>
<evidence type="ECO:0000259" key="3">
    <source>
        <dbReference type="PROSITE" id="PS51000"/>
    </source>
</evidence>
<organism evidence="4 5">
    <name type="scientific">Myceligenerans indicum</name>
    <dbReference type="NCBI Taxonomy" id="2593663"/>
    <lineage>
        <taxon>Bacteria</taxon>
        <taxon>Bacillati</taxon>
        <taxon>Actinomycetota</taxon>
        <taxon>Actinomycetes</taxon>
        <taxon>Micrococcales</taxon>
        <taxon>Promicromonosporaceae</taxon>
        <taxon>Myceligenerans</taxon>
    </lineage>
</organism>
<evidence type="ECO:0000313" key="5">
    <source>
        <dbReference type="Proteomes" id="UP000675409"/>
    </source>
</evidence>
<dbReference type="InterPro" id="IPR036390">
    <property type="entry name" value="WH_DNA-bd_sf"/>
</dbReference>
<evidence type="ECO:0000256" key="1">
    <source>
        <dbReference type="ARBA" id="ARBA00023015"/>
    </source>
</evidence>
<dbReference type="InterPro" id="IPR036388">
    <property type="entry name" value="WH-like_DNA-bd_sf"/>
</dbReference>
<keyword evidence="5" id="KW-1185">Reference proteome</keyword>
<dbReference type="SUPFAM" id="SSF46785">
    <property type="entry name" value="Winged helix' DNA-binding domain"/>
    <property type="match status" value="1"/>
</dbReference>
<gene>
    <name evidence="4" type="ORF">HGK34_22320</name>
</gene>
<evidence type="ECO:0000256" key="2">
    <source>
        <dbReference type="ARBA" id="ARBA00023163"/>
    </source>
</evidence>
<keyword evidence="2" id="KW-0804">Transcription</keyword>
<reference evidence="4 5" key="1">
    <citation type="journal article" date="2021" name="Arch. Microbiol.">
        <title>Myceligenerans indicum sp. nov., an actinobacterium isolated from mangrove sediment of Sundarbans, India.</title>
        <authorList>
            <person name="Asha K."/>
            <person name="Bhadury P."/>
        </authorList>
    </citation>
    <scope>NUCLEOTIDE SEQUENCE [LARGE SCALE GENOMIC DNA]</scope>
    <source>
        <strain evidence="4 5">I2</strain>
    </source>
</reference>
<proteinExistence type="predicted"/>
<dbReference type="EMBL" id="JABBYC010000144">
    <property type="protein sequence ID" value="MBL0888967.1"/>
    <property type="molecule type" value="Genomic_DNA"/>
</dbReference>
<feature type="non-terminal residue" evidence="4">
    <location>
        <position position="89"/>
    </location>
</feature>
<evidence type="ECO:0000313" key="4">
    <source>
        <dbReference type="EMBL" id="MBL0888967.1"/>
    </source>
</evidence>
<accession>A0ABS1LRM8</accession>
<dbReference type="Proteomes" id="UP000675409">
    <property type="component" value="Unassembled WGS sequence"/>
</dbReference>
<keyword evidence="1" id="KW-0805">Transcription regulation</keyword>
<dbReference type="InterPro" id="IPR051534">
    <property type="entry name" value="CBASS_pafABC_assoc_protein"/>
</dbReference>
<feature type="domain" description="HTH deoR-type" evidence="3">
    <location>
        <begin position="2"/>
        <end position="61"/>
    </location>
</feature>
<dbReference type="InterPro" id="IPR013196">
    <property type="entry name" value="HTH_11"/>
</dbReference>
<dbReference type="InterPro" id="IPR001034">
    <property type="entry name" value="DeoR_HTH"/>
</dbReference>
<dbReference type="PROSITE" id="PS51000">
    <property type="entry name" value="HTH_DEOR_2"/>
    <property type="match status" value="1"/>
</dbReference>
<sequence>MRADRLLRLIALLQRHGKLGASRLAELLEVSERTVLRDMEALSAAGVPVYTERGRHGGCVLLDSFRTDASGLTAAEVQALFGVCLLYTS</sequence>
<name>A0ABS1LRM8_9MICO</name>